<evidence type="ECO:0000256" key="7">
    <source>
        <dbReference type="ARBA" id="ARBA00023136"/>
    </source>
</evidence>
<keyword evidence="7 8" id="KW-0472">Membrane</keyword>
<dbReference type="AlphaFoldDB" id="A0A1K2I4B4"/>
<dbReference type="PANTHER" id="PTHR33908:SF11">
    <property type="entry name" value="MEMBRANE PROTEIN"/>
    <property type="match status" value="1"/>
</dbReference>
<evidence type="ECO:0000313" key="10">
    <source>
        <dbReference type="EMBL" id="SFZ86572.1"/>
    </source>
</evidence>
<keyword evidence="6 8" id="KW-1133">Transmembrane helix</keyword>
<keyword evidence="2" id="KW-1003">Cell membrane</keyword>
<feature type="transmembrane region" description="Helical" evidence="8">
    <location>
        <begin position="169"/>
        <end position="200"/>
    </location>
</feature>
<protein>
    <submittedName>
        <fullName evidence="10">Dolichyl-phosphate-mannose-protein mannosyltransferase</fullName>
    </submittedName>
</protein>
<keyword evidence="5 8" id="KW-0812">Transmembrane</keyword>
<evidence type="ECO:0000313" key="11">
    <source>
        <dbReference type="Proteomes" id="UP000183447"/>
    </source>
</evidence>
<dbReference type="InterPro" id="IPR050297">
    <property type="entry name" value="LipidA_mod_glycosyltrf_83"/>
</dbReference>
<dbReference type="GO" id="GO:0016763">
    <property type="term" value="F:pentosyltransferase activity"/>
    <property type="evidence" value="ECO:0007669"/>
    <property type="project" value="TreeGrafter"/>
</dbReference>
<feature type="transmembrane region" description="Helical" evidence="8">
    <location>
        <begin position="255"/>
        <end position="273"/>
    </location>
</feature>
<dbReference type="Proteomes" id="UP000183447">
    <property type="component" value="Unassembled WGS sequence"/>
</dbReference>
<proteinExistence type="predicted"/>
<feature type="transmembrane region" description="Helical" evidence="8">
    <location>
        <begin position="139"/>
        <end position="157"/>
    </location>
</feature>
<evidence type="ECO:0000259" key="9">
    <source>
        <dbReference type="Pfam" id="PF13231"/>
    </source>
</evidence>
<sequence length="491" mass="54633">MMAQNVTRAAFRPPLPIVWLKLAAGLLILGKLYLMAMAGPFMDEAYYWMWGQHPALSYYDHPPLNAWMQGLAGALFGWNRFSLRIMVGLALVADIAILWIFARRLGGAAKEGVFWTTLVLLLATPIYVAVTAVALPDHLMLTFGLASLLFFHAYLADWRVDRPTPERDLFIAALLLGLAVLSKYNGAFIGFGVLAAIVFIPRLRPLLRRWQTYAAAALALLVQWPVLAWNMENGFASFGFILAGRHEGLAQRADGVVPFLISILVFLSPFALWPIGKFLAKAGLAKGEGVARAIVVVSTLGILAVSLVTTALFHWNLPAYLALLPFLAFHFRPAWLYAAHLLYGSALLLGLIVNYTIMPIGDVRQIRDEASAWVYGWEETADRVAALRAEHGAGFVATPDYTTAALLGYAMADPSVTSLSPRRDQFDFWFDDALHKGTDAILLADNWRPLRPEIEALFETLERLETREVERFGKWLNTHTLYLARGYRGEE</sequence>
<gene>
    <name evidence="10" type="ORF">SAMN02983003_3761</name>
</gene>
<evidence type="ECO:0000256" key="3">
    <source>
        <dbReference type="ARBA" id="ARBA00022676"/>
    </source>
</evidence>
<feature type="transmembrane region" description="Helical" evidence="8">
    <location>
        <begin position="113"/>
        <end position="133"/>
    </location>
</feature>
<keyword evidence="4 10" id="KW-0808">Transferase</keyword>
<keyword evidence="11" id="KW-1185">Reference proteome</keyword>
<feature type="transmembrane region" description="Helical" evidence="8">
    <location>
        <begin position="81"/>
        <end position="101"/>
    </location>
</feature>
<evidence type="ECO:0000256" key="2">
    <source>
        <dbReference type="ARBA" id="ARBA00022475"/>
    </source>
</evidence>
<feature type="domain" description="Glycosyltransferase RgtA/B/C/D-like" evidence="9">
    <location>
        <begin position="60"/>
        <end position="229"/>
    </location>
</feature>
<dbReference type="EMBL" id="FPKU01000004">
    <property type="protein sequence ID" value="SFZ86572.1"/>
    <property type="molecule type" value="Genomic_DNA"/>
</dbReference>
<dbReference type="GO" id="GO:0005886">
    <property type="term" value="C:plasma membrane"/>
    <property type="evidence" value="ECO:0007669"/>
    <property type="project" value="UniProtKB-SubCell"/>
</dbReference>
<accession>A0A1K2I4B4</accession>
<evidence type="ECO:0000256" key="5">
    <source>
        <dbReference type="ARBA" id="ARBA00022692"/>
    </source>
</evidence>
<reference evidence="10 11" key="1">
    <citation type="submission" date="2016-11" db="EMBL/GenBank/DDBJ databases">
        <authorList>
            <person name="Jaros S."/>
            <person name="Januszkiewicz K."/>
            <person name="Wedrychowicz H."/>
        </authorList>
    </citation>
    <scope>NUCLEOTIDE SEQUENCE [LARGE SCALE GENOMIC DNA]</scope>
    <source>
        <strain evidence="10 11">ATCC 23634</strain>
    </source>
</reference>
<dbReference type="GO" id="GO:0009103">
    <property type="term" value="P:lipopolysaccharide biosynthetic process"/>
    <property type="evidence" value="ECO:0007669"/>
    <property type="project" value="UniProtKB-ARBA"/>
</dbReference>
<feature type="transmembrane region" description="Helical" evidence="8">
    <location>
        <begin position="20"/>
        <end position="42"/>
    </location>
</feature>
<dbReference type="STRING" id="665118.SAMN02983003_3761"/>
<dbReference type="PANTHER" id="PTHR33908">
    <property type="entry name" value="MANNOSYLTRANSFERASE YKCB-RELATED"/>
    <property type="match status" value="1"/>
</dbReference>
<evidence type="ECO:0000256" key="6">
    <source>
        <dbReference type="ARBA" id="ARBA00022989"/>
    </source>
</evidence>
<keyword evidence="3 10" id="KW-0328">Glycosyltransferase</keyword>
<feature type="transmembrane region" description="Helical" evidence="8">
    <location>
        <begin position="335"/>
        <end position="357"/>
    </location>
</feature>
<feature type="transmembrane region" description="Helical" evidence="8">
    <location>
        <begin position="293"/>
        <end position="315"/>
    </location>
</feature>
<evidence type="ECO:0000256" key="8">
    <source>
        <dbReference type="SAM" id="Phobius"/>
    </source>
</evidence>
<evidence type="ECO:0000256" key="1">
    <source>
        <dbReference type="ARBA" id="ARBA00004651"/>
    </source>
</evidence>
<dbReference type="Pfam" id="PF13231">
    <property type="entry name" value="PMT_2"/>
    <property type="match status" value="1"/>
</dbReference>
<comment type="subcellular location">
    <subcellularLocation>
        <location evidence="1">Cell membrane</location>
        <topology evidence="1">Multi-pass membrane protein</topology>
    </subcellularLocation>
</comment>
<name>A0A1K2I4B4_9HYPH</name>
<dbReference type="InterPro" id="IPR038731">
    <property type="entry name" value="RgtA/B/C-like"/>
</dbReference>
<organism evidence="10 11">
    <name type="scientific">Devosia enhydra</name>
    <dbReference type="NCBI Taxonomy" id="665118"/>
    <lineage>
        <taxon>Bacteria</taxon>
        <taxon>Pseudomonadati</taxon>
        <taxon>Pseudomonadota</taxon>
        <taxon>Alphaproteobacteria</taxon>
        <taxon>Hyphomicrobiales</taxon>
        <taxon>Devosiaceae</taxon>
        <taxon>Devosia</taxon>
    </lineage>
</organism>
<evidence type="ECO:0000256" key="4">
    <source>
        <dbReference type="ARBA" id="ARBA00022679"/>
    </source>
</evidence>